<sequence>MANAYTKINSGQSNWTDPLNLMLAAYGKATDDTGWFDLPLINGFENRENLGITKIRKVGDLVELQLSVTNLTVNTDFLKLPVGFAPKSYIPTIVRGTWGNVFIIDVKNNGTVTFGGKTTGTFAADDYIGDDIVWFTN</sequence>
<dbReference type="Proteomes" id="UP001596171">
    <property type="component" value="Unassembled WGS sequence"/>
</dbReference>
<name>A0ABW1SMQ7_9LACO</name>
<gene>
    <name evidence="1" type="ORF">ACFP1L_11885</name>
</gene>
<evidence type="ECO:0000313" key="1">
    <source>
        <dbReference type="EMBL" id="MFC6202563.1"/>
    </source>
</evidence>
<keyword evidence="2" id="KW-1185">Reference proteome</keyword>
<proteinExistence type="predicted"/>
<reference evidence="2" key="1">
    <citation type="journal article" date="2019" name="Int. J. Syst. Evol. Microbiol.">
        <title>The Global Catalogue of Microorganisms (GCM) 10K type strain sequencing project: providing services to taxonomists for standard genome sequencing and annotation.</title>
        <authorList>
            <consortium name="The Broad Institute Genomics Platform"/>
            <consortium name="The Broad Institute Genome Sequencing Center for Infectious Disease"/>
            <person name="Wu L."/>
            <person name="Ma J."/>
        </authorList>
    </citation>
    <scope>NUCLEOTIDE SEQUENCE [LARGE SCALE GENOMIC DNA]</scope>
    <source>
        <strain evidence="2">CCM 8930</strain>
    </source>
</reference>
<dbReference type="EMBL" id="JBHSSE010000024">
    <property type="protein sequence ID" value="MFC6202563.1"/>
    <property type="molecule type" value="Genomic_DNA"/>
</dbReference>
<comment type="caution">
    <text evidence="1">The sequence shown here is derived from an EMBL/GenBank/DDBJ whole genome shotgun (WGS) entry which is preliminary data.</text>
</comment>
<evidence type="ECO:0000313" key="2">
    <source>
        <dbReference type="Proteomes" id="UP001596171"/>
    </source>
</evidence>
<accession>A0ABW1SMQ7</accession>
<protein>
    <submittedName>
        <fullName evidence="1">Uncharacterized protein</fullName>
    </submittedName>
</protein>
<dbReference type="RefSeq" id="WP_137616587.1">
    <property type="nucleotide sequence ID" value="NZ_BJDI01000010.1"/>
</dbReference>
<organism evidence="1 2">
    <name type="scientific">Lactiplantibacillus nangangensis</name>
    <dbReference type="NCBI Taxonomy" id="2559917"/>
    <lineage>
        <taxon>Bacteria</taxon>
        <taxon>Bacillati</taxon>
        <taxon>Bacillota</taxon>
        <taxon>Bacilli</taxon>
        <taxon>Lactobacillales</taxon>
        <taxon>Lactobacillaceae</taxon>
        <taxon>Lactiplantibacillus</taxon>
    </lineage>
</organism>